<dbReference type="Pfam" id="PF00078">
    <property type="entry name" value="RVT_1"/>
    <property type="match status" value="1"/>
</dbReference>
<keyword evidence="2" id="KW-0548">Nucleotidyltransferase</keyword>
<dbReference type="PROSITE" id="PS50013">
    <property type="entry name" value="CHROMO_2"/>
    <property type="match status" value="1"/>
</dbReference>
<keyword evidence="12" id="KW-1185">Reference proteome</keyword>
<evidence type="ECO:0000313" key="12">
    <source>
        <dbReference type="Proteomes" id="UP001165121"/>
    </source>
</evidence>
<feature type="region of interest" description="Disordered" evidence="7">
    <location>
        <begin position="717"/>
        <end position="753"/>
    </location>
</feature>
<dbReference type="Gene3D" id="3.30.70.270">
    <property type="match status" value="1"/>
</dbReference>
<dbReference type="PANTHER" id="PTHR37984">
    <property type="entry name" value="PROTEIN CBG26694"/>
    <property type="match status" value="1"/>
</dbReference>
<dbReference type="PROSITE" id="PS50878">
    <property type="entry name" value="RT_POL"/>
    <property type="match status" value="1"/>
</dbReference>
<dbReference type="GO" id="GO:0015074">
    <property type="term" value="P:DNA integration"/>
    <property type="evidence" value="ECO:0007669"/>
    <property type="project" value="InterPro"/>
</dbReference>
<gene>
    <name evidence="11" type="ORF">Pfra01_001539800</name>
</gene>
<dbReference type="InterPro" id="IPR041373">
    <property type="entry name" value="RT_RNaseH"/>
</dbReference>
<dbReference type="InterPro" id="IPR050951">
    <property type="entry name" value="Retrovirus_Pol_polyprotein"/>
</dbReference>
<keyword evidence="5" id="KW-0378">Hydrolase</keyword>
<evidence type="ECO:0000256" key="1">
    <source>
        <dbReference type="ARBA" id="ARBA00022679"/>
    </source>
</evidence>
<reference evidence="11" key="1">
    <citation type="submission" date="2023-04" db="EMBL/GenBank/DDBJ databases">
        <title>Phytophthora fragariaefolia NBRC 109709.</title>
        <authorList>
            <person name="Ichikawa N."/>
            <person name="Sato H."/>
            <person name="Tonouchi N."/>
        </authorList>
    </citation>
    <scope>NUCLEOTIDE SEQUENCE</scope>
    <source>
        <strain evidence="11">NBRC 109709</strain>
    </source>
</reference>
<keyword evidence="3" id="KW-0540">Nuclease</keyword>
<evidence type="ECO:0000256" key="2">
    <source>
        <dbReference type="ARBA" id="ARBA00022695"/>
    </source>
</evidence>
<keyword evidence="4" id="KW-0255">Endonuclease</keyword>
<dbReference type="EMBL" id="BSXT01001663">
    <property type="protein sequence ID" value="GMF44352.1"/>
    <property type="molecule type" value="Genomic_DNA"/>
</dbReference>
<dbReference type="Gene3D" id="3.10.10.10">
    <property type="entry name" value="HIV Type 1 Reverse Transcriptase, subunit A, domain 1"/>
    <property type="match status" value="1"/>
</dbReference>
<dbReference type="Pfam" id="PF00385">
    <property type="entry name" value="Chromo"/>
    <property type="match status" value="1"/>
</dbReference>
<keyword evidence="6" id="KW-0695">RNA-directed DNA polymerase</keyword>
<dbReference type="Pfam" id="PF17917">
    <property type="entry name" value="RT_RNaseH"/>
    <property type="match status" value="1"/>
</dbReference>
<dbReference type="CDD" id="cd01647">
    <property type="entry name" value="RT_LTR"/>
    <property type="match status" value="1"/>
</dbReference>
<evidence type="ECO:0000256" key="6">
    <source>
        <dbReference type="ARBA" id="ARBA00022918"/>
    </source>
</evidence>
<organism evidence="11 12">
    <name type="scientific">Phytophthora fragariaefolia</name>
    <dbReference type="NCBI Taxonomy" id="1490495"/>
    <lineage>
        <taxon>Eukaryota</taxon>
        <taxon>Sar</taxon>
        <taxon>Stramenopiles</taxon>
        <taxon>Oomycota</taxon>
        <taxon>Peronosporomycetes</taxon>
        <taxon>Peronosporales</taxon>
        <taxon>Peronosporaceae</taxon>
        <taxon>Phytophthora</taxon>
    </lineage>
</organism>
<accession>A0A9W7CXG1</accession>
<dbReference type="GO" id="GO:0003676">
    <property type="term" value="F:nucleic acid binding"/>
    <property type="evidence" value="ECO:0007669"/>
    <property type="project" value="InterPro"/>
</dbReference>
<dbReference type="CDD" id="cd00024">
    <property type="entry name" value="CD_CSD"/>
    <property type="match status" value="1"/>
</dbReference>
<dbReference type="OrthoDB" id="120739at2759"/>
<dbReference type="AlphaFoldDB" id="A0A9W7CXG1"/>
<evidence type="ECO:0000256" key="3">
    <source>
        <dbReference type="ARBA" id="ARBA00022722"/>
    </source>
</evidence>
<evidence type="ECO:0000256" key="5">
    <source>
        <dbReference type="ARBA" id="ARBA00022801"/>
    </source>
</evidence>
<dbReference type="SUPFAM" id="SSF54160">
    <property type="entry name" value="Chromo domain-like"/>
    <property type="match status" value="1"/>
</dbReference>
<keyword evidence="1" id="KW-0808">Transferase</keyword>
<evidence type="ECO:0000256" key="4">
    <source>
        <dbReference type="ARBA" id="ARBA00022759"/>
    </source>
</evidence>
<comment type="caution">
    <text evidence="11">The sequence shown here is derived from an EMBL/GenBank/DDBJ whole genome shotgun (WGS) entry which is preliminary data.</text>
</comment>
<dbReference type="PANTHER" id="PTHR37984:SF5">
    <property type="entry name" value="PROTEIN NYNRIN-LIKE"/>
    <property type="match status" value="1"/>
</dbReference>
<dbReference type="GO" id="GO:0016787">
    <property type="term" value="F:hydrolase activity"/>
    <property type="evidence" value="ECO:0007669"/>
    <property type="project" value="UniProtKB-KW"/>
</dbReference>
<evidence type="ECO:0000256" key="7">
    <source>
        <dbReference type="SAM" id="MobiDB-lite"/>
    </source>
</evidence>
<dbReference type="InterPro" id="IPR001584">
    <property type="entry name" value="Integrase_cat-core"/>
</dbReference>
<proteinExistence type="predicted"/>
<dbReference type="InterPro" id="IPR043128">
    <property type="entry name" value="Rev_trsase/Diguanyl_cyclase"/>
</dbReference>
<dbReference type="InterPro" id="IPR012337">
    <property type="entry name" value="RNaseH-like_sf"/>
</dbReference>
<dbReference type="InterPro" id="IPR043502">
    <property type="entry name" value="DNA/RNA_pol_sf"/>
</dbReference>
<protein>
    <submittedName>
        <fullName evidence="11">Unnamed protein product</fullName>
    </submittedName>
</protein>
<feature type="domain" description="Reverse transcriptase" evidence="9">
    <location>
        <begin position="1"/>
        <end position="152"/>
    </location>
</feature>
<dbReference type="SUPFAM" id="SSF53098">
    <property type="entry name" value="Ribonuclease H-like"/>
    <property type="match status" value="1"/>
</dbReference>
<dbReference type="GO" id="GO:0003964">
    <property type="term" value="F:RNA-directed DNA polymerase activity"/>
    <property type="evidence" value="ECO:0007669"/>
    <property type="project" value="UniProtKB-KW"/>
</dbReference>
<dbReference type="Gene3D" id="3.30.420.10">
    <property type="entry name" value="Ribonuclease H-like superfamily/Ribonuclease H"/>
    <property type="match status" value="1"/>
</dbReference>
<feature type="domain" description="Chromo" evidence="8">
    <location>
        <begin position="617"/>
        <end position="661"/>
    </location>
</feature>
<dbReference type="InterPro" id="IPR036397">
    <property type="entry name" value="RNaseH_sf"/>
</dbReference>
<evidence type="ECO:0000313" key="11">
    <source>
        <dbReference type="EMBL" id="GMF44352.1"/>
    </source>
</evidence>
<dbReference type="SUPFAM" id="SSF56672">
    <property type="entry name" value="DNA/RNA polymerases"/>
    <property type="match status" value="1"/>
</dbReference>
<dbReference type="SMART" id="SM00298">
    <property type="entry name" value="CHROMO"/>
    <property type="match status" value="1"/>
</dbReference>
<dbReference type="InterPro" id="IPR016197">
    <property type="entry name" value="Chromo-like_dom_sf"/>
</dbReference>
<evidence type="ECO:0000259" key="8">
    <source>
        <dbReference type="PROSITE" id="PS50013"/>
    </source>
</evidence>
<dbReference type="InterPro" id="IPR023780">
    <property type="entry name" value="Chromo_domain"/>
</dbReference>
<dbReference type="Gene3D" id="2.40.50.40">
    <property type="match status" value="1"/>
</dbReference>
<name>A0A9W7CXG1_9STRA</name>
<dbReference type="GO" id="GO:0004519">
    <property type="term" value="F:endonuclease activity"/>
    <property type="evidence" value="ECO:0007669"/>
    <property type="project" value="UniProtKB-KW"/>
</dbReference>
<evidence type="ECO:0000259" key="9">
    <source>
        <dbReference type="PROSITE" id="PS50878"/>
    </source>
</evidence>
<feature type="domain" description="Integrase catalytic" evidence="10">
    <location>
        <begin position="281"/>
        <end position="470"/>
    </location>
</feature>
<dbReference type="Proteomes" id="UP001165121">
    <property type="component" value="Unassembled WGS sequence"/>
</dbReference>
<sequence>MTIDYRPVNKLTVPLAGAVPNLTVVVEAVRGSYGLGTFDSHKGFWQMPLHPRSREVFSFVTEDGVFTPTRVPHGASDSAVYFQAQMNEVLKEILFKNVLVWIDDGLLFAQTPGAFLDNLEQFFWILRQRRLKLNAKECKLFARRVKWYGKLIDGEGLSGVTLEWNDDEQAAFRRVLEMVSGSCKLVFPDKGATVNMFCDASLTGYSIVITQVHHWQDGLSIEQQSHELLVCRGGLFKNAQLNWSIVEKEGYPIVKACSDLDYMLIREKGFHIYCEHSNLIRLFSPATEVKQHVKGKLQRWVLKLASCRYVIHHIAGENNLWADIISRWGNTKYVLVLKDELTHYWELVAADSANRQTAVEALLDWHKRFGLPRMWMSDNGAPFKCEVMAELAERLNATHAFAPVYSPWINGTVERVNRGILQVLRVMLLENQLDTRNWVHLLPLIQANLNHCPVLSLGGCAPVELFTGLPAPSALDVVMVPEDKLPRTLPLDKAEFREAIEGLRRSLHGLHRVARDQREQRRTAVMTRSKGTICNFSEGDYVMWSRVDQRLQGGKLLVRWVGPFQVVKALPHSFVVRHLITGAEYDVHGSRLKHYHDKDLDVTAEIREHVSLQGIVLEVREIVGHRVNPASGELELHVAWRGLQDIENSWEPASSIQHDVPAVAELWAIAQDGYNLTSLLLKLGAYDGTWYRESLSRKCSTGVSSWGAVWSIVPDTETKDGVDDADDADAATRLTPTAQPTAGRTDRVNTTPT</sequence>
<dbReference type="InterPro" id="IPR000953">
    <property type="entry name" value="Chromo/chromo_shadow_dom"/>
</dbReference>
<dbReference type="InterPro" id="IPR000477">
    <property type="entry name" value="RT_dom"/>
</dbReference>
<dbReference type="PROSITE" id="PS50994">
    <property type="entry name" value="INTEGRASE"/>
    <property type="match status" value="1"/>
</dbReference>
<evidence type="ECO:0000259" key="10">
    <source>
        <dbReference type="PROSITE" id="PS50994"/>
    </source>
</evidence>